<feature type="region of interest" description="Disordered" evidence="10">
    <location>
        <begin position="536"/>
        <end position="655"/>
    </location>
</feature>
<keyword evidence="3" id="KW-0808">Transferase</keyword>
<dbReference type="AlphaFoldDB" id="A0AAV2GCS5"/>
<keyword evidence="9" id="KW-0175">Coiled coil</keyword>
<dbReference type="SMART" id="SM00220">
    <property type="entry name" value="S_TKc"/>
    <property type="match status" value="1"/>
</dbReference>
<dbReference type="InterPro" id="IPR011009">
    <property type="entry name" value="Kinase-like_dom_sf"/>
</dbReference>
<feature type="region of interest" description="Disordered" evidence="10">
    <location>
        <begin position="371"/>
        <end position="420"/>
    </location>
</feature>
<dbReference type="PROSITE" id="PS00108">
    <property type="entry name" value="PROTEIN_KINASE_ST"/>
    <property type="match status" value="1"/>
</dbReference>
<sequence>MWRFKPFAQKEPVGLEGRYIDVGNLKIHVRHVIAEGGFSRVHLAQDAVHLSKQYALKHMMCNDEESLDLAMKEINVMKSLKGHPNVVTLYGHTILDSGRMKEALLLLEFCEKSLVSVLEGRGAEHFDEKQALSIFRDVCNAVFAMHSQSPPIAHRDLKAENLLLGPDGSWKLCDFGSTSTNHKRFEKPEEMGIEEDNIRKHTTPAYRAPEMWDLYRRDHISEKVDIWALGCLLFRICYLKNAFDGESKLQVLNGNYRIPEMPKYNLAVTVLIKDMLQASPADRPDITQVWFRVNELLPVNLQKSLPHVPPESQSQGMHEGFPKQRDRSSPMPRRSPPPPPSSGTGHSGQIGAFWSTQHAKESLVVERPKFDEEPNFVSSHNERIRSENSNLTKNTGFIKPESIQSHGSQSNVLGKTPQNDTSRDFEMNFSKKHRDHGFEQPKVSMNSNNASLFQDDTFNTFVAEFDTEKVNSFNVNTSNKTEQGDTLEAEVERLKEQVKRANLEKAEMTSKFEKLSAICRSQRQEIQELKQSLAATTPLPNKNGESPMNQSPATVAQQKLESGRKSTETSSWQPFADKMEQQASPSCNTPPQSVRTSLPQGASQSTSSSWGFDGQGFRAVSSAGGQPSTHNSQQSVRRKSVDSQSKTQPAGWAGF</sequence>
<protein>
    <recommendedName>
        <fullName evidence="1">non-specific serine/threonine protein kinase</fullName>
        <ecNumber evidence="1">2.7.11.1</ecNumber>
    </recommendedName>
</protein>
<dbReference type="Proteomes" id="UP001497516">
    <property type="component" value="Chromosome 8"/>
</dbReference>
<evidence type="ECO:0000256" key="4">
    <source>
        <dbReference type="ARBA" id="ARBA00022741"/>
    </source>
</evidence>
<evidence type="ECO:0000313" key="13">
    <source>
        <dbReference type="Proteomes" id="UP001497516"/>
    </source>
</evidence>
<feature type="compositionally biased region" description="Polar residues" evidence="10">
    <location>
        <begin position="536"/>
        <end position="560"/>
    </location>
</feature>
<evidence type="ECO:0000256" key="5">
    <source>
        <dbReference type="ARBA" id="ARBA00022777"/>
    </source>
</evidence>
<keyword evidence="5" id="KW-0418">Kinase</keyword>
<feature type="compositionally biased region" description="Polar residues" evidence="10">
    <location>
        <begin position="402"/>
        <end position="420"/>
    </location>
</feature>
<feature type="compositionally biased region" description="Polar residues" evidence="10">
    <location>
        <begin position="623"/>
        <end position="635"/>
    </location>
</feature>
<evidence type="ECO:0000259" key="11">
    <source>
        <dbReference type="PROSITE" id="PS50011"/>
    </source>
</evidence>
<dbReference type="PROSITE" id="PS50011">
    <property type="entry name" value="PROTEIN_KINASE_DOM"/>
    <property type="match status" value="1"/>
</dbReference>
<dbReference type="FunFam" id="1.10.510.10:FF:000349">
    <property type="entry name" value="probable serine/threonine-protein kinase DDB_G0280111"/>
    <property type="match status" value="1"/>
</dbReference>
<feature type="coiled-coil region" evidence="9">
    <location>
        <begin position="477"/>
        <end position="532"/>
    </location>
</feature>
<organism evidence="12 13">
    <name type="scientific">Linum trigynum</name>
    <dbReference type="NCBI Taxonomy" id="586398"/>
    <lineage>
        <taxon>Eukaryota</taxon>
        <taxon>Viridiplantae</taxon>
        <taxon>Streptophyta</taxon>
        <taxon>Embryophyta</taxon>
        <taxon>Tracheophyta</taxon>
        <taxon>Spermatophyta</taxon>
        <taxon>Magnoliopsida</taxon>
        <taxon>eudicotyledons</taxon>
        <taxon>Gunneridae</taxon>
        <taxon>Pentapetalae</taxon>
        <taxon>rosids</taxon>
        <taxon>fabids</taxon>
        <taxon>Malpighiales</taxon>
        <taxon>Linaceae</taxon>
        <taxon>Linum</taxon>
    </lineage>
</organism>
<dbReference type="InterPro" id="IPR000719">
    <property type="entry name" value="Prot_kinase_dom"/>
</dbReference>
<evidence type="ECO:0000313" key="12">
    <source>
        <dbReference type="EMBL" id="CAL1408137.1"/>
    </source>
</evidence>
<evidence type="ECO:0000256" key="8">
    <source>
        <dbReference type="ARBA" id="ARBA00048679"/>
    </source>
</evidence>
<dbReference type="PANTHER" id="PTHR22967">
    <property type="entry name" value="SERINE/THREONINE PROTEIN KINASE"/>
    <property type="match status" value="1"/>
</dbReference>
<dbReference type="CDD" id="cd13985">
    <property type="entry name" value="STKc_GAK_like"/>
    <property type="match status" value="1"/>
</dbReference>
<dbReference type="EMBL" id="OZ034821">
    <property type="protein sequence ID" value="CAL1408137.1"/>
    <property type="molecule type" value="Genomic_DNA"/>
</dbReference>
<dbReference type="Pfam" id="PF00069">
    <property type="entry name" value="Pkinase"/>
    <property type="match status" value="1"/>
</dbReference>
<evidence type="ECO:0000256" key="10">
    <source>
        <dbReference type="SAM" id="MobiDB-lite"/>
    </source>
</evidence>
<dbReference type="PANTHER" id="PTHR22967:SF57">
    <property type="entry name" value="AUXILIN, ISOFORM A-RELATED"/>
    <property type="match status" value="1"/>
</dbReference>
<dbReference type="GO" id="GO:0005737">
    <property type="term" value="C:cytoplasm"/>
    <property type="evidence" value="ECO:0007669"/>
    <property type="project" value="TreeGrafter"/>
</dbReference>
<dbReference type="GO" id="GO:0005524">
    <property type="term" value="F:ATP binding"/>
    <property type="evidence" value="ECO:0007669"/>
    <property type="project" value="UniProtKB-KW"/>
</dbReference>
<comment type="catalytic activity">
    <reaction evidence="7">
        <text>L-threonyl-[protein] + ATP = O-phospho-L-threonyl-[protein] + ADP + H(+)</text>
        <dbReference type="Rhea" id="RHEA:46608"/>
        <dbReference type="Rhea" id="RHEA-COMP:11060"/>
        <dbReference type="Rhea" id="RHEA-COMP:11605"/>
        <dbReference type="ChEBI" id="CHEBI:15378"/>
        <dbReference type="ChEBI" id="CHEBI:30013"/>
        <dbReference type="ChEBI" id="CHEBI:30616"/>
        <dbReference type="ChEBI" id="CHEBI:61977"/>
        <dbReference type="ChEBI" id="CHEBI:456216"/>
        <dbReference type="EC" id="2.7.11.1"/>
    </reaction>
</comment>
<keyword evidence="13" id="KW-1185">Reference proteome</keyword>
<evidence type="ECO:0000256" key="7">
    <source>
        <dbReference type="ARBA" id="ARBA00047899"/>
    </source>
</evidence>
<feature type="compositionally biased region" description="Polar residues" evidence="10">
    <location>
        <begin position="581"/>
        <end position="610"/>
    </location>
</feature>
<gene>
    <name evidence="12" type="ORF">LTRI10_LOCUS47757</name>
</gene>
<dbReference type="SUPFAM" id="SSF56112">
    <property type="entry name" value="Protein kinase-like (PK-like)"/>
    <property type="match status" value="1"/>
</dbReference>
<dbReference type="GO" id="GO:0004674">
    <property type="term" value="F:protein serine/threonine kinase activity"/>
    <property type="evidence" value="ECO:0007669"/>
    <property type="project" value="UniProtKB-KW"/>
</dbReference>
<feature type="region of interest" description="Disordered" evidence="10">
    <location>
        <begin position="304"/>
        <end position="350"/>
    </location>
</feature>
<proteinExistence type="predicted"/>
<evidence type="ECO:0000256" key="2">
    <source>
        <dbReference type="ARBA" id="ARBA00022527"/>
    </source>
</evidence>
<keyword evidence="6" id="KW-0067">ATP-binding</keyword>
<evidence type="ECO:0000256" key="1">
    <source>
        <dbReference type="ARBA" id="ARBA00012513"/>
    </source>
</evidence>
<dbReference type="InterPro" id="IPR008271">
    <property type="entry name" value="Ser/Thr_kinase_AS"/>
</dbReference>
<evidence type="ECO:0000256" key="6">
    <source>
        <dbReference type="ARBA" id="ARBA00022840"/>
    </source>
</evidence>
<dbReference type="EC" id="2.7.11.1" evidence="1"/>
<feature type="domain" description="Protein kinase" evidence="11">
    <location>
        <begin position="27"/>
        <end position="297"/>
    </location>
</feature>
<reference evidence="12 13" key="1">
    <citation type="submission" date="2024-04" db="EMBL/GenBank/DDBJ databases">
        <authorList>
            <person name="Fracassetti M."/>
        </authorList>
    </citation>
    <scope>NUCLEOTIDE SEQUENCE [LARGE SCALE GENOMIC DNA]</scope>
</reference>
<evidence type="ECO:0000256" key="9">
    <source>
        <dbReference type="SAM" id="Coils"/>
    </source>
</evidence>
<name>A0AAV2GCS5_9ROSI</name>
<keyword evidence="4" id="KW-0547">Nucleotide-binding</keyword>
<dbReference type="Gene3D" id="1.10.510.10">
    <property type="entry name" value="Transferase(Phosphotransferase) domain 1"/>
    <property type="match status" value="1"/>
</dbReference>
<evidence type="ECO:0000256" key="3">
    <source>
        <dbReference type="ARBA" id="ARBA00022679"/>
    </source>
</evidence>
<accession>A0AAV2GCS5</accession>
<comment type="catalytic activity">
    <reaction evidence="8">
        <text>L-seryl-[protein] + ATP = O-phospho-L-seryl-[protein] + ADP + H(+)</text>
        <dbReference type="Rhea" id="RHEA:17989"/>
        <dbReference type="Rhea" id="RHEA-COMP:9863"/>
        <dbReference type="Rhea" id="RHEA-COMP:11604"/>
        <dbReference type="ChEBI" id="CHEBI:15378"/>
        <dbReference type="ChEBI" id="CHEBI:29999"/>
        <dbReference type="ChEBI" id="CHEBI:30616"/>
        <dbReference type="ChEBI" id="CHEBI:83421"/>
        <dbReference type="ChEBI" id="CHEBI:456216"/>
        <dbReference type="EC" id="2.7.11.1"/>
    </reaction>
</comment>
<keyword evidence="2" id="KW-0723">Serine/threonine-protein kinase</keyword>